<reference evidence="8 9" key="1">
    <citation type="submission" date="2018-06" db="EMBL/GenBank/DDBJ databases">
        <title>Paenibacillus montanisoli sp. nov., isolated from mountain area soil.</title>
        <authorList>
            <person name="Wu M."/>
        </authorList>
    </citation>
    <scope>NUCLEOTIDE SEQUENCE [LARGE SCALE GENOMIC DNA]</scope>
    <source>
        <strain evidence="8 9">RA17</strain>
    </source>
</reference>
<keyword evidence="1" id="KW-0805">Transcription regulation</keyword>
<dbReference type="PANTHER" id="PTHR43280:SF2">
    <property type="entry name" value="HTH-TYPE TRANSCRIPTIONAL REGULATOR EXSA"/>
    <property type="match status" value="1"/>
</dbReference>
<dbReference type="InterPro" id="IPR009057">
    <property type="entry name" value="Homeodomain-like_sf"/>
</dbReference>
<evidence type="ECO:0000313" key="8">
    <source>
        <dbReference type="EMBL" id="RAP74683.1"/>
    </source>
</evidence>
<dbReference type="EMBL" id="QLUW01000004">
    <property type="protein sequence ID" value="RAP74683.1"/>
    <property type="molecule type" value="Genomic_DNA"/>
</dbReference>
<dbReference type="CDD" id="cd17536">
    <property type="entry name" value="REC_YesN-like"/>
    <property type="match status" value="1"/>
</dbReference>
<dbReference type="PROSITE" id="PS00041">
    <property type="entry name" value="HTH_ARAC_FAMILY_1"/>
    <property type="match status" value="1"/>
</dbReference>
<dbReference type="AlphaFoldDB" id="A0A328TYV2"/>
<protein>
    <submittedName>
        <fullName evidence="8">DNA-binding response regulator</fullName>
    </submittedName>
</protein>
<dbReference type="InterPro" id="IPR018060">
    <property type="entry name" value="HTH_AraC"/>
</dbReference>
<dbReference type="SUPFAM" id="SSF46689">
    <property type="entry name" value="Homeodomain-like"/>
    <property type="match status" value="2"/>
</dbReference>
<dbReference type="Pfam" id="PF00072">
    <property type="entry name" value="Response_reg"/>
    <property type="match status" value="1"/>
</dbReference>
<dbReference type="InterPro" id="IPR011006">
    <property type="entry name" value="CheY-like_superfamily"/>
</dbReference>
<dbReference type="InterPro" id="IPR001789">
    <property type="entry name" value="Sig_transdc_resp-reg_receiver"/>
</dbReference>
<keyword evidence="2 8" id="KW-0238">DNA-binding</keyword>
<sequence>MKLLIVEDEAPILRGLLRKIKQFETPFTDIEGVSSAEEALDALRQSPADLVMTDINMPEMNGLQLIKAAKSEGLCQRFIILTGYDDFSYARDAIRLQVIDYLLKPIDDEQLEELLVRLGQDALAEQEPHALQAEEEQDDPDAAEHEYAEKPEASKQILEFIEANYNRDLSLSAVAEHVGLHPNYVSSLFKKETGMNVLAYIQQLRVIKAKELLISRPNLPLSEVAMLTGFESQRHFFKVFKKHTQMTPRQFGDAHHAGKEMAQEPD</sequence>
<feature type="domain" description="HTH araC/xylS-type" evidence="6">
    <location>
        <begin position="155"/>
        <end position="254"/>
    </location>
</feature>
<dbReference type="GO" id="GO:0043565">
    <property type="term" value="F:sequence-specific DNA binding"/>
    <property type="evidence" value="ECO:0007669"/>
    <property type="project" value="InterPro"/>
</dbReference>
<dbReference type="PROSITE" id="PS50110">
    <property type="entry name" value="RESPONSE_REGULATORY"/>
    <property type="match status" value="1"/>
</dbReference>
<evidence type="ECO:0000259" key="6">
    <source>
        <dbReference type="PROSITE" id="PS01124"/>
    </source>
</evidence>
<gene>
    <name evidence="8" type="ORF">DL346_21810</name>
</gene>
<dbReference type="RefSeq" id="WP_112884471.1">
    <property type="nucleotide sequence ID" value="NZ_QLUW01000004.1"/>
</dbReference>
<dbReference type="SMART" id="SM00342">
    <property type="entry name" value="HTH_ARAC"/>
    <property type="match status" value="1"/>
</dbReference>
<dbReference type="Gene3D" id="1.10.10.60">
    <property type="entry name" value="Homeodomain-like"/>
    <property type="match status" value="2"/>
</dbReference>
<dbReference type="GO" id="GO:0000160">
    <property type="term" value="P:phosphorelay signal transduction system"/>
    <property type="evidence" value="ECO:0007669"/>
    <property type="project" value="InterPro"/>
</dbReference>
<feature type="region of interest" description="Disordered" evidence="5">
    <location>
        <begin position="129"/>
        <end position="148"/>
    </location>
</feature>
<evidence type="ECO:0000313" key="9">
    <source>
        <dbReference type="Proteomes" id="UP000249260"/>
    </source>
</evidence>
<evidence type="ECO:0000259" key="7">
    <source>
        <dbReference type="PROSITE" id="PS50110"/>
    </source>
</evidence>
<dbReference type="PANTHER" id="PTHR43280">
    <property type="entry name" value="ARAC-FAMILY TRANSCRIPTIONAL REGULATOR"/>
    <property type="match status" value="1"/>
</dbReference>
<feature type="modified residue" description="4-aspartylphosphate" evidence="4">
    <location>
        <position position="54"/>
    </location>
</feature>
<dbReference type="PROSITE" id="PS01124">
    <property type="entry name" value="HTH_ARAC_FAMILY_2"/>
    <property type="match status" value="1"/>
</dbReference>
<dbReference type="OrthoDB" id="1699at2"/>
<proteinExistence type="predicted"/>
<keyword evidence="9" id="KW-1185">Reference proteome</keyword>
<dbReference type="Proteomes" id="UP000249260">
    <property type="component" value="Unassembled WGS sequence"/>
</dbReference>
<dbReference type="Pfam" id="PF12833">
    <property type="entry name" value="HTH_18"/>
    <property type="match status" value="1"/>
</dbReference>
<name>A0A328TYV2_9BACL</name>
<keyword evidence="4" id="KW-0597">Phosphoprotein</keyword>
<dbReference type="InterPro" id="IPR018062">
    <property type="entry name" value="HTH_AraC-typ_CS"/>
</dbReference>
<keyword evidence="3" id="KW-0804">Transcription</keyword>
<evidence type="ECO:0000256" key="4">
    <source>
        <dbReference type="PROSITE-ProRule" id="PRU00169"/>
    </source>
</evidence>
<evidence type="ECO:0000256" key="1">
    <source>
        <dbReference type="ARBA" id="ARBA00023015"/>
    </source>
</evidence>
<comment type="caution">
    <text evidence="8">The sequence shown here is derived from an EMBL/GenBank/DDBJ whole genome shotgun (WGS) entry which is preliminary data.</text>
</comment>
<evidence type="ECO:0000256" key="5">
    <source>
        <dbReference type="SAM" id="MobiDB-lite"/>
    </source>
</evidence>
<accession>A0A328TYV2</accession>
<dbReference type="SMART" id="SM00448">
    <property type="entry name" value="REC"/>
    <property type="match status" value="1"/>
</dbReference>
<evidence type="ECO:0000256" key="2">
    <source>
        <dbReference type="ARBA" id="ARBA00023125"/>
    </source>
</evidence>
<feature type="domain" description="Response regulatory" evidence="7">
    <location>
        <begin position="2"/>
        <end position="119"/>
    </location>
</feature>
<dbReference type="SUPFAM" id="SSF52172">
    <property type="entry name" value="CheY-like"/>
    <property type="match status" value="1"/>
</dbReference>
<organism evidence="8 9">
    <name type="scientific">Paenibacillus montanisoli</name>
    <dbReference type="NCBI Taxonomy" id="2081970"/>
    <lineage>
        <taxon>Bacteria</taxon>
        <taxon>Bacillati</taxon>
        <taxon>Bacillota</taxon>
        <taxon>Bacilli</taxon>
        <taxon>Bacillales</taxon>
        <taxon>Paenibacillaceae</taxon>
        <taxon>Paenibacillus</taxon>
    </lineage>
</organism>
<dbReference type="Gene3D" id="3.40.50.2300">
    <property type="match status" value="1"/>
</dbReference>
<dbReference type="GO" id="GO:0003700">
    <property type="term" value="F:DNA-binding transcription factor activity"/>
    <property type="evidence" value="ECO:0007669"/>
    <property type="project" value="InterPro"/>
</dbReference>
<evidence type="ECO:0000256" key="3">
    <source>
        <dbReference type="ARBA" id="ARBA00023163"/>
    </source>
</evidence>